<evidence type="ECO:0000256" key="6">
    <source>
        <dbReference type="ARBA" id="ARBA00023239"/>
    </source>
</evidence>
<evidence type="ECO:0000256" key="5">
    <source>
        <dbReference type="ARBA" id="ARBA00023145"/>
    </source>
</evidence>
<dbReference type="GO" id="GO:0008295">
    <property type="term" value="P:spermidine biosynthetic process"/>
    <property type="evidence" value="ECO:0007669"/>
    <property type="project" value="InterPro"/>
</dbReference>
<dbReference type="InterPro" id="IPR003826">
    <property type="entry name" value="AdoMetDC_fam_prok"/>
</dbReference>
<dbReference type="Gene3D" id="3.60.90.10">
    <property type="entry name" value="S-adenosylmethionine decarboxylase"/>
    <property type="match status" value="1"/>
</dbReference>
<dbReference type="PANTHER" id="PTHR33866">
    <property type="entry name" value="S-ADENOSYLMETHIONINE DECARBOXYLASE PROENZYME"/>
    <property type="match status" value="1"/>
</dbReference>
<keyword evidence="6" id="KW-0456">Lyase</keyword>
<evidence type="ECO:0000256" key="1">
    <source>
        <dbReference type="ARBA" id="ARBA00001928"/>
    </source>
</evidence>
<feature type="compositionally biased region" description="Basic residues" evidence="9">
    <location>
        <begin position="1"/>
        <end position="21"/>
    </location>
</feature>
<evidence type="ECO:0000256" key="3">
    <source>
        <dbReference type="ARBA" id="ARBA00022813"/>
    </source>
</evidence>
<keyword evidence="4" id="KW-0620">Polyamine biosynthesis</keyword>
<protein>
    <recommendedName>
        <fullName evidence="11">S-adenosylmethionine decarboxylase</fullName>
    </recommendedName>
</protein>
<comment type="cofactor">
    <cofactor evidence="1">
        <name>pyruvate</name>
        <dbReference type="ChEBI" id="CHEBI:15361"/>
    </cofactor>
</comment>
<organism evidence="10">
    <name type="scientific">viral metagenome</name>
    <dbReference type="NCBI Taxonomy" id="1070528"/>
    <lineage>
        <taxon>unclassified sequences</taxon>
        <taxon>metagenomes</taxon>
        <taxon>organismal metagenomes</taxon>
    </lineage>
</organism>
<dbReference type="EMBL" id="MN740184">
    <property type="protein sequence ID" value="QHT92410.1"/>
    <property type="molecule type" value="Genomic_DNA"/>
</dbReference>
<evidence type="ECO:0008006" key="11">
    <source>
        <dbReference type="Google" id="ProtNLM"/>
    </source>
</evidence>
<dbReference type="Pfam" id="PF02675">
    <property type="entry name" value="AdoMet_dc"/>
    <property type="match status" value="1"/>
</dbReference>
<keyword evidence="3" id="KW-0068">Autocatalytic cleavage</keyword>
<dbReference type="AlphaFoldDB" id="A0A6C0IIE8"/>
<dbReference type="SUPFAM" id="SSF56276">
    <property type="entry name" value="S-adenosylmethionine decarboxylase"/>
    <property type="match status" value="1"/>
</dbReference>
<name>A0A6C0IIE8_9ZZZZ</name>
<evidence type="ECO:0000256" key="4">
    <source>
        <dbReference type="ARBA" id="ARBA00023115"/>
    </source>
</evidence>
<dbReference type="PANTHER" id="PTHR33866:SF2">
    <property type="entry name" value="S-ADENOSYLMETHIONINE DECARBOXYLASE PROENZYME"/>
    <property type="match status" value="1"/>
</dbReference>
<keyword evidence="8" id="KW-0670">Pyruvate</keyword>
<keyword evidence="2" id="KW-0210">Decarboxylase</keyword>
<evidence type="ECO:0000256" key="8">
    <source>
        <dbReference type="ARBA" id="ARBA00023317"/>
    </source>
</evidence>
<evidence type="ECO:0000256" key="2">
    <source>
        <dbReference type="ARBA" id="ARBA00022793"/>
    </source>
</evidence>
<reference evidence="10" key="1">
    <citation type="journal article" date="2020" name="Nature">
        <title>Giant virus diversity and host interactions through global metagenomics.</title>
        <authorList>
            <person name="Schulz F."/>
            <person name="Roux S."/>
            <person name="Paez-Espino D."/>
            <person name="Jungbluth S."/>
            <person name="Walsh D.A."/>
            <person name="Denef V.J."/>
            <person name="McMahon K.D."/>
            <person name="Konstantinidis K.T."/>
            <person name="Eloe-Fadrosh E.A."/>
            <person name="Kyrpides N.C."/>
            <person name="Woyke T."/>
        </authorList>
    </citation>
    <scope>NUCLEOTIDE SEQUENCE</scope>
    <source>
        <strain evidence="10">GVMAG-M-3300023184-88</strain>
    </source>
</reference>
<accession>A0A6C0IIE8</accession>
<evidence type="ECO:0000256" key="7">
    <source>
        <dbReference type="ARBA" id="ARBA00023270"/>
    </source>
</evidence>
<feature type="region of interest" description="Disordered" evidence="9">
    <location>
        <begin position="1"/>
        <end position="27"/>
    </location>
</feature>
<evidence type="ECO:0000256" key="9">
    <source>
        <dbReference type="SAM" id="MobiDB-lite"/>
    </source>
</evidence>
<keyword evidence="5" id="KW-0865">Zymogen</keyword>
<dbReference type="InterPro" id="IPR016067">
    <property type="entry name" value="S-AdoMet_deCO2ase_core"/>
</dbReference>
<proteinExistence type="predicted"/>
<keyword evidence="7" id="KW-0704">Schiff base</keyword>
<sequence length="143" mass="16288">MRHTARHKKTSRLSRTQKKSTSHTAHTSQKPWGFHLVIDAVKCDLAAIKSKSTIAAFVKHLVKEIDMKAYGPPRIVRFGDGNKMGYTLVQLIETSNITAHFSEETGNAYLDVFSCKPFQPDTALNCIKKYFSPSHMKTRFFKR</sequence>
<dbReference type="GO" id="GO:0005829">
    <property type="term" value="C:cytosol"/>
    <property type="evidence" value="ECO:0007669"/>
    <property type="project" value="TreeGrafter"/>
</dbReference>
<evidence type="ECO:0000313" key="10">
    <source>
        <dbReference type="EMBL" id="QHT92410.1"/>
    </source>
</evidence>
<dbReference type="GO" id="GO:0004014">
    <property type="term" value="F:adenosylmethionine decarboxylase activity"/>
    <property type="evidence" value="ECO:0007669"/>
    <property type="project" value="InterPro"/>
</dbReference>